<dbReference type="AlphaFoldDB" id="A0AA40CPL2"/>
<keyword evidence="2" id="KW-1133">Transmembrane helix</keyword>
<evidence type="ECO:0000313" key="4">
    <source>
        <dbReference type="Proteomes" id="UP001174936"/>
    </source>
</evidence>
<dbReference type="InterPro" id="IPR043504">
    <property type="entry name" value="Peptidase_S1_PA_chymotrypsin"/>
</dbReference>
<accession>A0AA40CPL2</accession>
<feature type="compositionally biased region" description="Pro residues" evidence="1">
    <location>
        <begin position="68"/>
        <end position="84"/>
    </location>
</feature>
<dbReference type="InterPro" id="IPR009003">
    <property type="entry name" value="Peptidase_S1_PA"/>
</dbReference>
<comment type="caution">
    <text evidence="3">The sequence shown here is derived from an EMBL/GenBank/DDBJ whole genome shotgun (WGS) entry which is preliminary data.</text>
</comment>
<dbReference type="Proteomes" id="UP001174936">
    <property type="component" value="Unassembled WGS sequence"/>
</dbReference>
<feature type="region of interest" description="Disordered" evidence="1">
    <location>
        <begin position="1"/>
        <end position="34"/>
    </location>
</feature>
<feature type="compositionally biased region" description="Basic and acidic residues" evidence="1">
    <location>
        <begin position="8"/>
        <end position="33"/>
    </location>
</feature>
<dbReference type="EMBL" id="JAULSV010000005">
    <property type="protein sequence ID" value="KAK0644614.1"/>
    <property type="molecule type" value="Genomic_DNA"/>
</dbReference>
<reference evidence="3" key="1">
    <citation type="submission" date="2023-06" db="EMBL/GenBank/DDBJ databases">
        <title>Genome-scale phylogeny and comparative genomics of the fungal order Sordariales.</title>
        <authorList>
            <consortium name="Lawrence Berkeley National Laboratory"/>
            <person name="Hensen N."/>
            <person name="Bonometti L."/>
            <person name="Westerberg I."/>
            <person name="Brannstrom I.O."/>
            <person name="Guillou S."/>
            <person name="Cros-Aarteil S."/>
            <person name="Calhoun S."/>
            <person name="Haridas S."/>
            <person name="Kuo A."/>
            <person name="Mondo S."/>
            <person name="Pangilinan J."/>
            <person name="Riley R."/>
            <person name="Labutti K."/>
            <person name="Andreopoulos B."/>
            <person name="Lipzen A."/>
            <person name="Chen C."/>
            <person name="Yanf M."/>
            <person name="Daum C."/>
            <person name="Ng V."/>
            <person name="Clum A."/>
            <person name="Steindorff A."/>
            <person name="Ohm R."/>
            <person name="Martin F."/>
            <person name="Silar P."/>
            <person name="Natvig D."/>
            <person name="Lalanne C."/>
            <person name="Gautier V."/>
            <person name="Ament-Velasquez S.L."/>
            <person name="Kruys A."/>
            <person name="Hutchinson M.I."/>
            <person name="Powell A.J."/>
            <person name="Barry K."/>
            <person name="Miller A.N."/>
            <person name="Grigoriev I.V."/>
            <person name="Debuchy R."/>
            <person name="Gladieux P."/>
            <person name="Thoren M.H."/>
            <person name="Johannesson H."/>
        </authorList>
    </citation>
    <scope>NUCLEOTIDE SEQUENCE</scope>
    <source>
        <strain evidence="3">SMH2532-1</strain>
    </source>
</reference>
<proteinExistence type="predicted"/>
<organism evidence="3 4">
    <name type="scientific">Cercophora newfieldiana</name>
    <dbReference type="NCBI Taxonomy" id="92897"/>
    <lineage>
        <taxon>Eukaryota</taxon>
        <taxon>Fungi</taxon>
        <taxon>Dikarya</taxon>
        <taxon>Ascomycota</taxon>
        <taxon>Pezizomycotina</taxon>
        <taxon>Sordariomycetes</taxon>
        <taxon>Sordariomycetidae</taxon>
        <taxon>Sordariales</taxon>
        <taxon>Lasiosphaeriaceae</taxon>
        <taxon>Cercophora</taxon>
    </lineage>
</organism>
<feature type="transmembrane region" description="Helical" evidence="2">
    <location>
        <begin position="35"/>
        <end position="56"/>
    </location>
</feature>
<keyword evidence="2" id="KW-0812">Transmembrane</keyword>
<evidence type="ECO:0000256" key="2">
    <source>
        <dbReference type="SAM" id="Phobius"/>
    </source>
</evidence>
<gene>
    <name evidence="3" type="ORF">B0T16DRAFT_417987</name>
</gene>
<protein>
    <recommendedName>
        <fullName evidence="5">Serine protease</fullName>
    </recommendedName>
</protein>
<keyword evidence="2" id="KW-0472">Membrane</keyword>
<evidence type="ECO:0000256" key="1">
    <source>
        <dbReference type="SAM" id="MobiDB-lite"/>
    </source>
</evidence>
<evidence type="ECO:0000313" key="3">
    <source>
        <dbReference type="EMBL" id="KAK0644614.1"/>
    </source>
</evidence>
<keyword evidence="4" id="KW-1185">Reference proteome</keyword>
<dbReference type="SUPFAM" id="SSF50494">
    <property type="entry name" value="Trypsin-like serine proteases"/>
    <property type="match status" value="1"/>
</dbReference>
<name>A0AA40CPL2_9PEZI</name>
<dbReference type="Gene3D" id="2.40.10.10">
    <property type="entry name" value="Trypsin-like serine proteases"/>
    <property type="match status" value="2"/>
</dbReference>
<feature type="region of interest" description="Disordered" evidence="1">
    <location>
        <begin position="60"/>
        <end position="87"/>
    </location>
</feature>
<evidence type="ECO:0008006" key="5">
    <source>
        <dbReference type="Google" id="ProtNLM"/>
    </source>
</evidence>
<sequence length="414" mass="45640">MDYPHPPPEGDRPPEREEREGEGDGDRPPRQEPRFSPFTIIAVFITIVVAVIAVLLGQQGGESRSQPQPQPQPQPPQSPGPPQPGQAFLTRIDLDELLRITKPLIPLYKQRLAPFNKTSPHNGSFDIPDIDPPKAQLRRAELADATDTDSNELYIRPVTTGQRIYGLYPSVGKVISRKSNKFCTGAMVGENVMITADHCLPWNQTADVWESIQFIPAYNASATDDYGPTPYAIATVTRCVGINPPIKGSRDMAVCDLAWPDPGPPRYVPWAPFDWPDDESDEAQEAWYRSRMWHSIGYPDNFHDGEWPAQYGGFMIGEGQVKRDPPQNCTLLRTPYFAYKGWSGGPAFALPTPEKDSAVIAIVTGCSGPDGAQVDCDVATVTELAGGLRMGALIVWGLDEWDPKTGFNESSPMR</sequence>